<dbReference type="InterPro" id="IPR009081">
    <property type="entry name" value="PP-bd_ACP"/>
</dbReference>
<dbReference type="Proteomes" id="UP000175829">
    <property type="component" value="Unassembled WGS sequence"/>
</dbReference>
<sequence length="70" mass="7535">MVGWLSGVVGEEAGVAVGEVDPWRSWDAFGIDSVVRTRVNHRIAEVFPDASRTLLFEFGCVAEVAESLAA</sequence>
<accession>A0A1E7KHM2</accession>
<comment type="caution">
    <text evidence="2">The sequence shown here is derived from an EMBL/GenBank/DDBJ whole genome shotgun (WGS) entry which is preliminary data.</text>
</comment>
<feature type="domain" description="Carrier" evidence="1">
    <location>
        <begin position="4"/>
        <end position="66"/>
    </location>
</feature>
<evidence type="ECO:0000313" key="2">
    <source>
        <dbReference type="EMBL" id="OEV03383.1"/>
    </source>
</evidence>
<gene>
    <name evidence="2" type="ORF">AN217_00025</name>
</gene>
<dbReference type="Pfam" id="PF00550">
    <property type="entry name" value="PP-binding"/>
    <property type="match status" value="1"/>
</dbReference>
<organism evidence="2 3">
    <name type="scientific">Streptomyces qinglanensis</name>
    <dbReference type="NCBI Taxonomy" id="943816"/>
    <lineage>
        <taxon>Bacteria</taxon>
        <taxon>Bacillati</taxon>
        <taxon>Actinomycetota</taxon>
        <taxon>Actinomycetes</taxon>
        <taxon>Kitasatosporales</taxon>
        <taxon>Streptomycetaceae</taxon>
        <taxon>Streptomyces</taxon>
    </lineage>
</organism>
<evidence type="ECO:0000313" key="3">
    <source>
        <dbReference type="Proteomes" id="UP000175829"/>
    </source>
</evidence>
<feature type="non-terminal residue" evidence="2">
    <location>
        <position position="70"/>
    </location>
</feature>
<name>A0A1E7KHM2_9ACTN</name>
<protein>
    <recommendedName>
        <fullName evidence="1">Carrier domain-containing protein</fullName>
    </recommendedName>
</protein>
<proteinExistence type="predicted"/>
<dbReference type="AlphaFoldDB" id="A0A1E7KHM2"/>
<dbReference type="EMBL" id="LJGV01000005">
    <property type="protein sequence ID" value="OEV03383.1"/>
    <property type="molecule type" value="Genomic_DNA"/>
</dbReference>
<evidence type="ECO:0000259" key="1">
    <source>
        <dbReference type="Pfam" id="PF00550"/>
    </source>
</evidence>
<reference evidence="2 3" key="1">
    <citation type="journal article" date="2016" name="Front. Microbiol.">
        <title>Comparative Genomics Analysis of Streptomyces Species Reveals Their Adaptation to the Marine Environment and Their Diversity at the Genomic Level.</title>
        <authorList>
            <person name="Tian X."/>
            <person name="Zhang Z."/>
            <person name="Yang T."/>
            <person name="Chen M."/>
            <person name="Li J."/>
            <person name="Chen F."/>
            <person name="Yang J."/>
            <person name="Li W."/>
            <person name="Zhang B."/>
            <person name="Zhang Z."/>
            <person name="Wu J."/>
            <person name="Zhang C."/>
            <person name="Long L."/>
            <person name="Xiao J."/>
        </authorList>
    </citation>
    <scope>NUCLEOTIDE SEQUENCE [LARGE SCALE GENOMIC DNA]</scope>
    <source>
        <strain evidence="2 3">SCSIO M10379</strain>
    </source>
</reference>
<dbReference type="Gene3D" id="1.10.1200.10">
    <property type="entry name" value="ACP-like"/>
    <property type="match status" value="1"/>
</dbReference>
<dbReference type="PATRIC" id="fig|943816.4.peg.22"/>
<dbReference type="SUPFAM" id="SSF47336">
    <property type="entry name" value="ACP-like"/>
    <property type="match status" value="1"/>
</dbReference>
<dbReference type="InterPro" id="IPR036736">
    <property type="entry name" value="ACP-like_sf"/>
</dbReference>